<name>A0ABX7U3Q3_STRCY</name>
<keyword evidence="2" id="KW-1185">Reference proteome</keyword>
<dbReference type="Proteomes" id="UP000663908">
    <property type="component" value="Chromosome"/>
</dbReference>
<sequence length="149" mass="16373">MAGDVPTRGTRERVFGENDQRVTYFSAQLKEPAAGLPAFIGGQTEELDGLFVADIGERVREPSVQFEIPFAGRRVSYRPQRQSIELCGRHRGVDGDGMGGQGCEDLYQPLAHRSVYAPSPQVLVPVSLPPWLLVHQRQQDTTQVSAATP</sequence>
<reference evidence="1 2" key="1">
    <citation type="submission" date="2021-03" db="EMBL/GenBank/DDBJ databases">
        <title>Complete genome sequence of Streptomyces cyanogenus S136, producer of anticancer angucycline landomycin A.</title>
        <authorList>
            <person name="Hrab P."/>
            <person name="Ruckert C."/>
            <person name="Busche T."/>
            <person name="Ostash I."/>
            <person name="Kalinowski J."/>
            <person name="Fedorenko V."/>
            <person name="Yushchuk O."/>
            <person name="Ostash B."/>
        </authorList>
    </citation>
    <scope>NUCLEOTIDE SEQUENCE [LARGE SCALE GENOMIC DNA]</scope>
    <source>
        <strain evidence="1 2">S136</strain>
    </source>
</reference>
<evidence type="ECO:0000313" key="1">
    <source>
        <dbReference type="EMBL" id="QTE03183.1"/>
    </source>
</evidence>
<accession>A0ABX7U3Q3</accession>
<proteinExistence type="predicted"/>
<protein>
    <submittedName>
        <fullName evidence="1">Uncharacterized protein</fullName>
    </submittedName>
</protein>
<evidence type="ECO:0000313" key="2">
    <source>
        <dbReference type="Proteomes" id="UP000663908"/>
    </source>
</evidence>
<organism evidence="1 2">
    <name type="scientific">Streptomyces cyanogenus</name>
    <dbReference type="NCBI Taxonomy" id="80860"/>
    <lineage>
        <taxon>Bacteria</taxon>
        <taxon>Bacillati</taxon>
        <taxon>Actinomycetota</taxon>
        <taxon>Actinomycetes</taxon>
        <taxon>Kitasatosporales</taxon>
        <taxon>Streptomycetaceae</taxon>
        <taxon>Streptomyces</taxon>
    </lineage>
</organism>
<gene>
    <name evidence="1" type="ORF">S1361_37955</name>
</gene>
<dbReference type="EMBL" id="CP071839">
    <property type="protein sequence ID" value="QTE03183.1"/>
    <property type="molecule type" value="Genomic_DNA"/>
</dbReference>